<reference evidence="13" key="1">
    <citation type="submission" date="2023-07" db="EMBL/GenBank/DDBJ databases">
        <title>Genome content predicts the carbon catabolic preferences of heterotrophic bacteria.</title>
        <authorList>
            <person name="Gralka M."/>
        </authorList>
    </citation>
    <scope>NUCLEOTIDE SEQUENCE</scope>
    <source>
        <strain evidence="13">I2M16</strain>
    </source>
</reference>
<keyword evidence="12" id="KW-0732">Signal</keyword>
<name>A0AAW7XGG5_9GAMM</name>
<evidence type="ECO:0000256" key="7">
    <source>
        <dbReference type="ARBA" id="ARBA00023315"/>
    </source>
</evidence>
<dbReference type="PRINTS" id="PR01210">
    <property type="entry name" value="GGTRANSPTASE"/>
</dbReference>
<dbReference type="InterPro" id="IPR043138">
    <property type="entry name" value="GGT_lsub"/>
</dbReference>
<comment type="similarity">
    <text evidence="3 11">Belongs to the gamma-glutamyltransferase family.</text>
</comment>
<dbReference type="RefSeq" id="WP_303548359.1">
    <property type="nucleotide sequence ID" value="NZ_JAUOPG010000001.1"/>
</dbReference>
<feature type="binding site" evidence="10">
    <location>
        <position position="454"/>
    </location>
    <ligand>
        <name>L-glutamate</name>
        <dbReference type="ChEBI" id="CHEBI:29985"/>
    </ligand>
</feature>
<comment type="catalytic activity">
    <reaction evidence="8 11">
        <text>an N-terminal (5-L-glutamyl)-[peptide] + an alpha-amino acid = 5-L-glutamyl amino acid + an N-terminal L-alpha-aminoacyl-[peptide]</text>
        <dbReference type="Rhea" id="RHEA:23904"/>
        <dbReference type="Rhea" id="RHEA-COMP:9780"/>
        <dbReference type="Rhea" id="RHEA-COMP:9795"/>
        <dbReference type="ChEBI" id="CHEBI:77644"/>
        <dbReference type="ChEBI" id="CHEBI:78597"/>
        <dbReference type="ChEBI" id="CHEBI:78599"/>
        <dbReference type="ChEBI" id="CHEBI:78608"/>
        <dbReference type="EC" id="2.3.2.2"/>
    </reaction>
</comment>
<evidence type="ECO:0000256" key="9">
    <source>
        <dbReference type="PIRSR" id="PIRSR600101-1"/>
    </source>
</evidence>
<feature type="binding site" evidence="10">
    <location>
        <position position="500"/>
    </location>
    <ligand>
        <name>L-glutamate</name>
        <dbReference type="ChEBI" id="CHEBI:29985"/>
    </ligand>
</feature>
<organism evidence="13 14">
    <name type="scientific">Neptunomonas phycophila</name>
    <dbReference type="NCBI Taxonomy" id="1572645"/>
    <lineage>
        <taxon>Bacteria</taxon>
        <taxon>Pseudomonadati</taxon>
        <taxon>Pseudomonadota</taxon>
        <taxon>Gammaproteobacteria</taxon>
        <taxon>Oceanospirillales</taxon>
        <taxon>Oceanospirillaceae</taxon>
        <taxon>Neptunomonas</taxon>
    </lineage>
</organism>
<accession>A0AAW7XGG5</accession>
<dbReference type="GO" id="GO:0103068">
    <property type="term" value="F:leukotriene C4 gamma-glutamyl transferase activity"/>
    <property type="evidence" value="ECO:0007669"/>
    <property type="project" value="UniProtKB-EC"/>
</dbReference>
<keyword evidence="7 11" id="KW-0012">Acyltransferase</keyword>
<comment type="catalytic activity">
    <reaction evidence="2 11">
        <text>glutathione + H2O = L-cysteinylglycine + L-glutamate</text>
        <dbReference type="Rhea" id="RHEA:28807"/>
        <dbReference type="ChEBI" id="CHEBI:15377"/>
        <dbReference type="ChEBI" id="CHEBI:29985"/>
        <dbReference type="ChEBI" id="CHEBI:57925"/>
        <dbReference type="ChEBI" id="CHEBI:61694"/>
        <dbReference type="EC" id="3.4.19.13"/>
    </reaction>
</comment>
<dbReference type="Gene3D" id="1.10.246.130">
    <property type="match status" value="1"/>
</dbReference>
<dbReference type="EC" id="2.3.2.2" evidence="11"/>
<evidence type="ECO:0000256" key="11">
    <source>
        <dbReference type="RuleBase" id="RU368036"/>
    </source>
</evidence>
<sequence>MPLYSNKPTSPLIKKRIASLVAPLLVFSVSSAVAQQSDYIEPEQASGLHITASQTGKEFMLATANPLATQAGFDVLAKGGSAIDAMVSVQAVLGLVEPQSSGLGGGAFLVYYDAKNKKLTTYDGRETAPSNATPELFMENGEPLAFYDAVVGGRSVGTPGTVKLMYDTHQKYGKQPWESLLEPAITLAKEGFSVSPRLAGAIADDKERLSRYTDTQQYFFTPQGAPLPAGYLLKNPEYAETLSLLAAKGADAFYTGRLAESIAKRVQTAKGNPGVLSKEDLANYNIIERAPVCAPYLSYEVCGMGPPSSGALTVGQILSMTTSFDLKQWGPNHPNSWQVIGDATQLAFADRGLYMADSDFVTMPVGLLDTNYLAERARLITPGAPLSKAEPGQPTWKDKAVALAQDQAIELPSTSHFVIIDNKGNVVSMTTTIENGFGSRLMTNGFLLNNELTDFSFVPKADGKLVANRVEPNKRPRSSMSPTIVMKQGQPVLAIGSPGGSRIISYVSNALIRHLLWDEPLQDSLNNPHLINRFGTYDIEEGPSADQLATSLQEMGYKVNRRALNSGLHAIKITPDQLIGAADPRREGVVMGR</sequence>
<dbReference type="AlphaFoldDB" id="A0AAW7XGG5"/>
<feature type="binding site" evidence="10">
    <location>
        <begin position="478"/>
        <end position="479"/>
    </location>
    <ligand>
        <name>L-glutamate</name>
        <dbReference type="ChEBI" id="CHEBI:29985"/>
    </ligand>
</feature>
<evidence type="ECO:0000256" key="10">
    <source>
        <dbReference type="PIRSR" id="PIRSR600101-2"/>
    </source>
</evidence>
<feature type="signal peptide" evidence="12">
    <location>
        <begin position="1"/>
        <end position="34"/>
    </location>
</feature>
<dbReference type="GO" id="GO:0036374">
    <property type="term" value="F:glutathione hydrolase activity"/>
    <property type="evidence" value="ECO:0007669"/>
    <property type="project" value="UniProtKB-UniRule"/>
</dbReference>
<feature type="chain" id="PRO_5043812751" description="Glutathione hydrolase proenzyme" evidence="12">
    <location>
        <begin position="35"/>
        <end position="593"/>
    </location>
</feature>
<dbReference type="EMBL" id="JAUOPG010000001">
    <property type="protein sequence ID" value="MDO6452359.1"/>
    <property type="molecule type" value="Genomic_DNA"/>
</dbReference>
<dbReference type="Proteomes" id="UP001169862">
    <property type="component" value="Unassembled WGS sequence"/>
</dbReference>
<keyword evidence="4 11" id="KW-0808">Transferase</keyword>
<comment type="pathway">
    <text evidence="11">Sulfur metabolism; glutathione metabolism.</text>
</comment>
<evidence type="ECO:0000256" key="4">
    <source>
        <dbReference type="ARBA" id="ARBA00022679"/>
    </source>
</evidence>
<evidence type="ECO:0000313" key="13">
    <source>
        <dbReference type="EMBL" id="MDO6452359.1"/>
    </source>
</evidence>
<evidence type="ECO:0000256" key="8">
    <source>
        <dbReference type="ARBA" id="ARBA00047417"/>
    </source>
</evidence>
<evidence type="ECO:0000256" key="6">
    <source>
        <dbReference type="ARBA" id="ARBA00023145"/>
    </source>
</evidence>
<comment type="caution">
    <text evidence="13">The sequence shown here is derived from an EMBL/GenBank/DDBJ whole genome shotgun (WGS) entry which is preliminary data.</text>
</comment>
<evidence type="ECO:0000256" key="3">
    <source>
        <dbReference type="ARBA" id="ARBA00009381"/>
    </source>
</evidence>
<evidence type="ECO:0000256" key="5">
    <source>
        <dbReference type="ARBA" id="ARBA00022801"/>
    </source>
</evidence>
<dbReference type="SUPFAM" id="SSF56235">
    <property type="entry name" value="N-terminal nucleophile aminohydrolases (Ntn hydrolases)"/>
    <property type="match status" value="1"/>
</dbReference>
<evidence type="ECO:0000256" key="2">
    <source>
        <dbReference type="ARBA" id="ARBA00001089"/>
    </source>
</evidence>
<protein>
    <recommendedName>
        <fullName evidence="11">Glutathione hydrolase proenzyme</fullName>
        <ecNumber evidence="11">2.3.2.2</ecNumber>
        <ecNumber evidence="11">3.4.19.13</ecNumber>
    </recommendedName>
    <component>
        <recommendedName>
            <fullName evidence="11">Glutathione hydrolase large chain</fullName>
        </recommendedName>
    </component>
    <component>
        <recommendedName>
            <fullName evidence="11">Glutathione hydrolase small chain</fullName>
        </recommendedName>
    </component>
</protein>
<feature type="active site" description="Nucleophile" evidence="9">
    <location>
        <position position="414"/>
    </location>
</feature>
<comment type="catalytic activity">
    <reaction evidence="1 11">
        <text>an S-substituted glutathione + H2O = an S-substituted L-cysteinylglycine + L-glutamate</text>
        <dbReference type="Rhea" id="RHEA:59468"/>
        <dbReference type="ChEBI" id="CHEBI:15377"/>
        <dbReference type="ChEBI" id="CHEBI:29985"/>
        <dbReference type="ChEBI" id="CHEBI:90779"/>
        <dbReference type="ChEBI" id="CHEBI:143103"/>
        <dbReference type="EC" id="3.4.19.13"/>
    </reaction>
</comment>
<feature type="binding site" evidence="10">
    <location>
        <position position="125"/>
    </location>
    <ligand>
        <name>L-glutamate</name>
        <dbReference type="ChEBI" id="CHEBI:29985"/>
    </ligand>
</feature>
<dbReference type="InterPro" id="IPR043137">
    <property type="entry name" value="GGT_ssub_C"/>
</dbReference>
<evidence type="ECO:0000256" key="1">
    <source>
        <dbReference type="ARBA" id="ARBA00001049"/>
    </source>
</evidence>
<comment type="subunit">
    <text evidence="11">This enzyme consists of two polypeptide chains, which are synthesized in precursor form from a single polypeptide.</text>
</comment>
<dbReference type="Gene3D" id="3.60.20.40">
    <property type="match status" value="1"/>
</dbReference>
<dbReference type="GO" id="GO:0006751">
    <property type="term" value="P:glutathione catabolic process"/>
    <property type="evidence" value="ECO:0007669"/>
    <property type="project" value="UniProtKB-UniRule"/>
</dbReference>
<dbReference type="InterPro" id="IPR000101">
    <property type="entry name" value="GGT_peptidase"/>
</dbReference>
<evidence type="ECO:0000256" key="12">
    <source>
        <dbReference type="SAM" id="SignalP"/>
    </source>
</evidence>
<gene>
    <name evidence="13" type="primary">ggt</name>
    <name evidence="13" type="ORF">Q4490_02170</name>
</gene>
<dbReference type="GO" id="GO:0006750">
    <property type="term" value="P:glutathione biosynthetic process"/>
    <property type="evidence" value="ECO:0007669"/>
    <property type="project" value="UniProtKB-KW"/>
</dbReference>
<dbReference type="EC" id="3.4.19.13" evidence="11"/>
<comment type="PTM">
    <text evidence="11">Cleaved by autocatalysis into a large and a small subunit.</text>
</comment>
<keyword evidence="6 11" id="KW-0865">Zymogen</keyword>
<dbReference type="PANTHER" id="PTHR43199:SF1">
    <property type="entry name" value="GLUTATHIONE HYDROLASE PROENZYME"/>
    <property type="match status" value="1"/>
</dbReference>
<keyword evidence="11" id="KW-0317">Glutathione biosynthesis</keyword>
<proteinExistence type="inferred from homology"/>
<dbReference type="PANTHER" id="PTHR43199">
    <property type="entry name" value="GLUTATHIONE HYDROLASE"/>
    <property type="match status" value="1"/>
</dbReference>
<dbReference type="InterPro" id="IPR029055">
    <property type="entry name" value="Ntn_hydrolases_N"/>
</dbReference>
<dbReference type="NCBIfam" id="TIGR00066">
    <property type="entry name" value="g_glut_trans"/>
    <property type="match status" value="1"/>
</dbReference>
<evidence type="ECO:0000313" key="14">
    <source>
        <dbReference type="Proteomes" id="UP001169862"/>
    </source>
</evidence>
<dbReference type="InterPro" id="IPR051792">
    <property type="entry name" value="GGT_bact"/>
</dbReference>
<dbReference type="Pfam" id="PF01019">
    <property type="entry name" value="G_glu_transpept"/>
    <property type="match status" value="1"/>
</dbReference>
<keyword evidence="5 11" id="KW-0378">Hydrolase</keyword>